<name>A0A1L7WT11_9HELO</name>
<dbReference type="GO" id="GO:0046872">
    <property type="term" value="F:metal ion binding"/>
    <property type="evidence" value="ECO:0007669"/>
    <property type="project" value="UniProtKB-KW"/>
</dbReference>
<reference evidence="4 5" key="1">
    <citation type="submission" date="2016-03" db="EMBL/GenBank/DDBJ databases">
        <authorList>
            <person name="Ploux O."/>
        </authorList>
    </citation>
    <scope>NUCLEOTIDE SEQUENCE [LARGE SCALE GENOMIC DNA]</scope>
    <source>
        <strain evidence="4 5">UAMH 11012</strain>
    </source>
</reference>
<organism evidence="4 5">
    <name type="scientific">Phialocephala subalpina</name>
    <dbReference type="NCBI Taxonomy" id="576137"/>
    <lineage>
        <taxon>Eukaryota</taxon>
        <taxon>Fungi</taxon>
        <taxon>Dikarya</taxon>
        <taxon>Ascomycota</taxon>
        <taxon>Pezizomycotina</taxon>
        <taxon>Leotiomycetes</taxon>
        <taxon>Helotiales</taxon>
        <taxon>Mollisiaceae</taxon>
        <taxon>Phialocephala</taxon>
        <taxon>Phialocephala fortinii species complex</taxon>
    </lineage>
</organism>
<dbReference type="OrthoDB" id="445803at2759"/>
<protein>
    <recommendedName>
        <fullName evidence="3">Cupin type-2 domain-containing protein</fullName>
    </recommendedName>
</protein>
<keyword evidence="5" id="KW-1185">Reference proteome</keyword>
<dbReference type="InterPro" id="IPR013096">
    <property type="entry name" value="Cupin_2"/>
</dbReference>
<dbReference type="Proteomes" id="UP000184330">
    <property type="component" value="Unassembled WGS sequence"/>
</dbReference>
<feature type="compositionally biased region" description="Basic residues" evidence="2">
    <location>
        <begin position="1"/>
        <end position="11"/>
    </location>
</feature>
<dbReference type="Pfam" id="PF07883">
    <property type="entry name" value="Cupin_2"/>
    <property type="match status" value="1"/>
</dbReference>
<evidence type="ECO:0000259" key="3">
    <source>
        <dbReference type="Pfam" id="PF07883"/>
    </source>
</evidence>
<dbReference type="PANTHER" id="PTHR35848">
    <property type="entry name" value="OXALATE-BINDING PROTEIN"/>
    <property type="match status" value="1"/>
</dbReference>
<dbReference type="Gene3D" id="2.60.120.10">
    <property type="entry name" value="Jelly Rolls"/>
    <property type="match status" value="1"/>
</dbReference>
<dbReference type="InterPro" id="IPR051610">
    <property type="entry name" value="GPI/OXD"/>
</dbReference>
<feature type="region of interest" description="Disordered" evidence="2">
    <location>
        <begin position="1"/>
        <end position="29"/>
    </location>
</feature>
<dbReference type="AlphaFoldDB" id="A0A1L7WT11"/>
<accession>A0A1L7WT11</accession>
<dbReference type="EMBL" id="FJOG01000007">
    <property type="protein sequence ID" value="CZR55901.1"/>
    <property type="molecule type" value="Genomic_DNA"/>
</dbReference>
<sequence>MWKSWTKKTAKTKPMIVPASHTSSHPPESFDAANRGNCTWNTIFSQLNTPTDSMCSGIGVCKPRTGRLCSHRHKQAEIYYIISGRGVVRIDGTEYKVEGGSSVFIPGDAEHGIFNFEDEELTWLYVFPTGAFGDIKYRFSDEVDGKERTKEKELKAKL</sequence>
<dbReference type="SUPFAM" id="SSF51182">
    <property type="entry name" value="RmlC-like cupins"/>
    <property type="match status" value="1"/>
</dbReference>
<keyword evidence="1" id="KW-0479">Metal-binding</keyword>
<dbReference type="InterPro" id="IPR014710">
    <property type="entry name" value="RmlC-like_jellyroll"/>
</dbReference>
<evidence type="ECO:0000313" key="4">
    <source>
        <dbReference type="EMBL" id="CZR55901.1"/>
    </source>
</evidence>
<dbReference type="InterPro" id="IPR011051">
    <property type="entry name" value="RmlC_Cupin_sf"/>
</dbReference>
<evidence type="ECO:0000256" key="2">
    <source>
        <dbReference type="SAM" id="MobiDB-lite"/>
    </source>
</evidence>
<evidence type="ECO:0000313" key="5">
    <source>
        <dbReference type="Proteomes" id="UP000184330"/>
    </source>
</evidence>
<feature type="domain" description="Cupin type-2" evidence="3">
    <location>
        <begin position="70"/>
        <end position="127"/>
    </location>
</feature>
<proteinExistence type="predicted"/>
<evidence type="ECO:0000256" key="1">
    <source>
        <dbReference type="ARBA" id="ARBA00022723"/>
    </source>
</evidence>
<gene>
    <name evidence="4" type="ORF">PAC_05789</name>
</gene>
<dbReference type="PANTHER" id="PTHR35848:SF6">
    <property type="entry name" value="CUPIN TYPE-2 DOMAIN-CONTAINING PROTEIN"/>
    <property type="match status" value="1"/>
</dbReference>